<dbReference type="PANTHER" id="PTHR42756">
    <property type="entry name" value="TRANSCRIPTIONAL REGULATOR, MARR"/>
    <property type="match status" value="1"/>
</dbReference>
<dbReference type="GO" id="GO:0003700">
    <property type="term" value="F:DNA-binding transcription factor activity"/>
    <property type="evidence" value="ECO:0007669"/>
    <property type="project" value="InterPro"/>
</dbReference>
<proteinExistence type="predicted"/>
<dbReference type="Gene3D" id="1.10.10.10">
    <property type="entry name" value="Winged helix-like DNA-binding domain superfamily/Winged helix DNA-binding domain"/>
    <property type="match status" value="1"/>
</dbReference>
<dbReference type="InterPro" id="IPR000835">
    <property type="entry name" value="HTH_MarR-typ"/>
</dbReference>
<evidence type="ECO:0000259" key="4">
    <source>
        <dbReference type="PROSITE" id="PS50995"/>
    </source>
</evidence>
<dbReference type="SMART" id="SM00347">
    <property type="entry name" value="HTH_MARR"/>
    <property type="match status" value="1"/>
</dbReference>
<keyword evidence="2" id="KW-0238">DNA-binding</keyword>
<dbReference type="PANTHER" id="PTHR42756:SF1">
    <property type="entry name" value="TRANSCRIPTIONAL REPRESSOR OF EMRAB OPERON"/>
    <property type="match status" value="1"/>
</dbReference>
<dbReference type="Pfam" id="PF01047">
    <property type="entry name" value="MarR"/>
    <property type="match status" value="1"/>
</dbReference>
<keyword evidence="3" id="KW-0804">Transcription</keyword>
<dbReference type="InterPro" id="IPR036388">
    <property type="entry name" value="WH-like_DNA-bd_sf"/>
</dbReference>
<protein>
    <recommendedName>
        <fullName evidence="4">HTH marR-type domain-containing protein</fullName>
    </recommendedName>
</protein>
<evidence type="ECO:0000256" key="2">
    <source>
        <dbReference type="ARBA" id="ARBA00023125"/>
    </source>
</evidence>
<evidence type="ECO:0000256" key="3">
    <source>
        <dbReference type="ARBA" id="ARBA00023163"/>
    </source>
</evidence>
<dbReference type="InterPro" id="IPR023187">
    <property type="entry name" value="Tscrpt_reg_MarR-type_CS"/>
</dbReference>
<dbReference type="PRINTS" id="PR00598">
    <property type="entry name" value="HTHMARR"/>
</dbReference>
<organism evidence="5">
    <name type="scientific">hydrothermal vent metagenome</name>
    <dbReference type="NCBI Taxonomy" id="652676"/>
    <lineage>
        <taxon>unclassified sequences</taxon>
        <taxon>metagenomes</taxon>
        <taxon>ecological metagenomes</taxon>
    </lineage>
</organism>
<keyword evidence="1" id="KW-0805">Transcription regulation</keyword>
<dbReference type="SUPFAM" id="SSF46785">
    <property type="entry name" value="Winged helix' DNA-binding domain"/>
    <property type="match status" value="1"/>
</dbReference>
<dbReference type="PROSITE" id="PS50995">
    <property type="entry name" value="HTH_MARR_2"/>
    <property type="match status" value="1"/>
</dbReference>
<sequence length="163" mass="18527">MAVKKTGPGDKGFVLDDYALYNLNRAAATYNKEMSEALKVYDLDTTQWRILMLLDDKSPSSVGDLARRSVTKMPTVTRMLTRMEAQGLVARRALDGDRRIIQIRMTAKARKTLAMVQSIGKDVYERAFEGIEAQKVTQLTDVLKRIRENLIRSPYGRATIKER</sequence>
<dbReference type="EMBL" id="UOEH01000361">
    <property type="protein sequence ID" value="VAW02325.1"/>
    <property type="molecule type" value="Genomic_DNA"/>
</dbReference>
<dbReference type="PROSITE" id="PS01117">
    <property type="entry name" value="HTH_MARR_1"/>
    <property type="match status" value="1"/>
</dbReference>
<evidence type="ECO:0000256" key="1">
    <source>
        <dbReference type="ARBA" id="ARBA00023015"/>
    </source>
</evidence>
<evidence type="ECO:0000313" key="5">
    <source>
        <dbReference type="EMBL" id="VAW02325.1"/>
    </source>
</evidence>
<name>A0A3B0S7M4_9ZZZZ</name>
<gene>
    <name evidence="5" type="ORF">MNBD_ALPHA05-2393</name>
</gene>
<reference evidence="5" key="1">
    <citation type="submission" date="2018-06" db="EMBL/GenBank/DDBJ databases">
        <authorList>
            <person name="Zhirakovskaya E."/>
        </authorList>
    </citation>
    <scope>NUCLEOTIDE SEQUENCE</scope>
</reference>
<dbReference type="InterPro" id="IPR036390">
    <property type="entry name" value="WH_DNA-bd_sf"/>
</dbReference>
<accession>A0A3B0S7M4</accession>
<feature type="domain" description="HTH marR-type" evidence="4">
    <location>
        <begin position="16"/>
        <end position="148"/>
    </location>
</feature>
<dbReference type="GO" id="GO:0003677">
    <property type="term" value="F:DNA binding"/>
    <property type="evidence" value="ECO:0007669"/>
    <property type="project" value="UniProtKB-KW"/>
</dbReference>
<dbReference type="AlphaFoldDB" id="A0A3B0S7M4"/>